<dbReference type="SMART" id="SM00906">
    <property type="entry name" value="Fungal_trans"/>
    <property type="match status" value="1"/>
</dbReference>
<keyword evidence="5" id="KW-0804">Transcription</keyword>
<dbReference type="InterPro" id="IPR036864">
    <property type="entry name" value="Zn2-C6_fun-type_DNA-bd_sf"/>
</dbReference>
<evidence type="ECO:0000256" key="6">
    <source>
        <dbReference type="ARBA" id="ARBA00023242"/>
    </source>
</evidence>
<dbReference type="Proteomes" id="UP000245956">
    <property type="component" value="Unassembled WGS sequence"/>
</dbReference>
<gene>
    <name evidence="10" type="ORF">PCL_11019</name>
    <name evidence="9" type="ORF">Purlil1_1694</name>
</gene>
<feature type="region of interest" description="Disordered" evidence="7">
    <location>
        <begin position="680"/>
        <end position="699"/>
    </location>
</feature>
<dbReference type="Pfam" id="PF04082">
    <property type="entry name" value="Fungal_trans"/>
    <property type="match status" value="1"/>
</dbReference>
<dbReference type="CDD" id="cd12148">
    <property type="entry name" value="fungal_TF_MHR"/>
    <property type="match status" value="1"/>
</dbReference>
<dbReference type="GO" id="GO:0000981">
    <property type="term" value="F:DNA-binding transcription factor activity, RNA polymerase II-specific"/>
    <property type="evidence" value="ECO:0007669"/>
    <property type="project" value="InterPro"/>
</dbReference>
<dbReference type="PROSITE" id="PS50048">
    <property type="entry name" value="ZN2_CY6_FUNGAL_2"/>
    <property type="match status" value="1"/>
</dbReference>
<name>A0A2U3ED19_PURLI</name>
<organism evidence="10 11">
    <name type="scientific">Purpureocillium lilacinum</name>
    <name type="common">Paecilomyces lilacinus</name>
    <dbReference type="NCBI Taxonomy" id="33203"/>
    <lineage>
        <taxon>Eukaryota</taxon>
        <taxon>Fungi</taxon>
        <taxon>Dikarya</taxon>
        <taxon>Ascomycota</taxon>
        <taxon>Pezizomycotina</taxon>
        <taxon>Sordariomycetes</taxon>
        <taxon>Hypocreomycetidae</taxon>
        <taxon>Hypocreales</taxon>
        <taxon>Ophiocordycipitaceae</taxon>
        <taxon>Purpureocillium</taxon>
    </lineage>
</organism>
<evidence type="ECO:0000256" key="1">
    <source>
        <dbReference type="ARBA" id="ARBA00004123"/>
    </source>
</evidence>
<proteinExistence type="predicted"/>
<evidence type="ECO:0000313" key="11">
    <source>
        <dbReference type="Proteomes" id="UP000245956"/>
    </source>
</evidence>
<evidence type="ECO:0000256" key="3">
    <source>
        <dbReference type="ARBA" id="ARBA00023015"/>
    </source>
</evidence>
<comment type="caution">
    <text evidence="10">The sequence shown here is derived from an EMBL/GenBank/DDBJ whole genome shotgun (WGS) entry which is preliminary data.</text>
</comment>
<feature type="region of interest" description="Disordered" evidence="7">
    <location>
        <begin position="640"/>
        <end position="674"/>
    </location>
</feature>
<reference evidence="9" key="3">
    <citation type="submission" date="2023-11" db="EMBL/GenBank/DDBJ databases">
        <authorList>
            <person name="Beijen E."/>
            <person name="Ohm R.A."/>
        </authorList>
    </citation>
    <scope>NUCLEOTIDE SEQUENCE</scope>
    <source>
        <strain evidence="9">CBS 150709</strain>
    </source>
</reference>
<comment type="subcellular location">
    <subcellularLocation>
        <location evidence="1">Nucleus</location>
    </subcellularLocation>
</comment>
<reference evidence="10" key="1">
    <citation type="submission" date="2015-05" db="EMBL/GenBank/DDBJ databases">
        <authorList>
            <person name="Wang D.B."/>
            <person name="Wang M."/>
        </authorList>
    </citation>
    <scope>NUCLEOTIDE SEQUENCE</scope>
    <source>
        <strain evidence="10">36-1</strain>
    </source>
</reference>
<dbReference type="PANTHER" id="PTHR47540">
    <property type="entry name" value="THIAMINE REPRESSIBLE GENES REGULATORY PROTEIN THI5"/>
    <property type="match status" value="1"/>
</dbReference>
<dbReference type="Gene3D" id="4.10.240.10">
    <property type="entry name" value="Zn(2)-C6 fungal-type DNA-binding domain"/>
    <property type="match status" value="1"/>
</dbReference>
<sequence>MPSHRSDAIQGQPRKAKRTANAYVLFSCLSTNCLPCALADPRRVAHRCLACRQSKIKCSGAEPCGNCQRRLVRCRFEEGCNRITVSERYLLELRKQAGHQQTPSGSKRPYDVAFGYPSEGDAGSSSSPQPEELPPLRIVDDGRSIWTSPFSKPSTTIKSTYKNKANWVWLAPSSPWSFTARLTLLMTEKLNLAYSAPDFFGEDVYPLQWSPATASATPDIGGLPSIDHALYLFETVKFHLGQNYRFFDEEAFVKHMREFYSDNPVRKAAESRLWFVQFLLVLAFGKAFLSRSNARDPPGSKYFVRAMSLMPEITSLWKDSIMAIEVLALAGLYLYSIDQRESAHVYVGQAIRIAQLEGLHTQLPEDELGVDIVMRCRNLWWTLYVMDRHFSSSLGLPMSTQDSDITALVNIPGTSSQQDSLLGLQVRLSRLLSFIIRTIYKTEQTQLGDFLEATRSILHSMVAHAREMERTTYINFQSSVDAISKEARHITLLYHQCVIVATRPLLLSVLKERLEKIDRGEEDWRSFIETTQPLISTGIKSAVMTLQILSTDDGLLELFLPFDLEFAYGAAVHLAMANALFPNLDDGPTSSQEAHAILDEMVFKGNRVAAMRKSELAHLETLFGELSKRAERRGLQTLTLSSLPAGSDMGPELDHNSNENDVVTEDGSRDGYPAHSERTAVSAAGGDGGHPLGPQLPPEAVSNEYLGNIGISSYEFLSIVDQMGDPEGCYDELDLPQ</sequence>
<dbReference type="GO" id="GO:0006351">
    <property type="term" value="P:DNA-templated transcription"/>
    <property type="evidence" value="ECO:0007669"/>
    <property type="project" value="InterPro"/>
</dbReference>
<evidence type="ECO:0000259" key="8">
    <source>
        <dbReference type="PROSITE" id="PS50048"/>
    </source>
</evidence>
<dbReference type="SMART" id="SM00066">
    <property type="entry name" value="GAL4"/>
    <property type="match status" value="1"/>
</dbReference>
<evidence type="ECO:0000256" key="2">
    <source>
        <dbReference type="ARBA" id="ARBA00022723"/>
    </source>
</evidence>
<keyword evidence="4" id="KW-0238">DNA-binding</keyword>
<dbReference type="EMBL" id="LCWV01000006">
    <property type="protein sequence ID" value="PWI72396.1"/>
    <property type="molecule type" value="Genomic_DNA"/>
</dbReference>
<dbReference type="GO" id="GO:0008270">
    <property type="term" value="F:zinc ion binding"/>
    <property type="evidence" value="ECO:0007669"/>
    <property type="project" value="InterPro"/>
</dbReference>
<accession>A0A2U3ED19</accession>
<evidence type="ECO:0000313" key="10">
    <source>
        <dbReference type="EMBL" id="PWI72396.1"/>
    </source>
</evidence>
<evidence type="ECO:0000256" key="5">
    <source>
        <dbReference type="ARBA" id="ARBA00023163"/>
    </source>
</evidence>
<dbReference type="GO" id="GO:0045944">
    <property type="term" value="P:positive regulation of transcription by RNA polymerase II"/>
    <property type="evidence" value="ECO:0007669"/>
    <property type="project" value="TreeGrafter"/>
</dbReference>
<evidence type="ECO:0000256" key="7">
    <source>
        <dbReference type="SAM" id="MobiDB-lite"/>
    </source>
</evidence>
<dbReference type="InterPro" id="IPR007219">
    <property type="entry name" value="XnlR_reg_dom"/>
</dbReference>
<evidence type="ECO:0000313" key="12">
    <source>
        <dbReference type="Proteomes" id="UP001287286"/>
    </source>
</evidence>
<dbReference type="Proteomes" id="UP001287286">
    <property type="component" value="Unassembled WGS sequence"/>
</dbReference>
<keyword evidence="6" id="KW-0539">Nucleus</keyword>
<keyword evidence="12" id="KW-1185">Reference proteome</keyword>
<dbReference type="GO" id="GO:0043565">
    <property type="term" value="F:sequence-specific DNA binding"/>
    <property type="evidence" value="ECO:0007669"/>
    <property type="project" value="TreeGrafter"/>
</dbReference>
<dbReference type="PANTHER" id="PTHR47540:SF6">
    <property type="entry name" value="ZN(II)2CYS6 TRANSCRIPTION FACTOR (EUROFUNG)"/>
    <property type="match status" value="1"/>
</dbReference>
<keyword evidence="3" id="KW-0805">Transcription regulation</keyword>
<dbReference type="EMBL" id="JAWRVI010000004">
    <property type="protein sequence ID" value="KAK4094203.1"/>
    <property type="molecule type" value="Genomic_DNA"/>
</dbReference>
<feature type="domain" description="Zn(2)-C6 fungal-type" evidence="8">
    <location>
        <begin position="47"/>
        <end position="76"/>
    </location>
</feature>
<reference evidence="10 11" key="2">
    <citation type="journal article" date="2016" name="Front. Microbiol.">
        <title>Genome and transcriptome sequences reveal the specific parasitism of the nematophagous Purpureocillium lilacinum 36-1.</title>
        <authorList>
            <person name="Xie J."/>
            <person name="Li S."/>
            <person name="Mo C."/>
            <person name="Xiao X."/>
            <person name="Peng D."/>
            <person name="Wang G."/>
            <person name="Xiao Y."/>
        </authorList>
    </citation>
    <scope>NUCLEOTIDE SEQUENCE [LARGE SCALE GENOMIC DNA]</scope>
    <source>
        <strain evidence="10 11">36-1</strain>
    </source>
</reference>
<dbReference type="AlphaFoldDB" id="A0A2U3ED19"/>
<dbReference type="InterPro" id="IPR001138">
    <property type="entry name" value="Zn2Cys6_DnaBD"/>
</dbReference>
<protein>
    <submittedName>
        <fullName evidence="9">Transcriptional regulator family: Fungal Specific TF</fullName>
    </submittedName>
    <submittedName>
        <fullName evidence="10">Zn(II)2Cys6 transcription factor</fullName>
    </submittedName>
</protein>
<dbReference type="Pfam" id="PF00172">
    <property type="entry name" value="Zn_clus"/>
    <property type="match status" value="1"/>
</dbReference>
<dbReference type="CDD" id="cd00067">
    <property type="entry name" value="GAL4"/>
    <property type="match status" value="1"/>
</dbReference>
<dbReference type="SUPFAM" id="SSF57701">
    <property type="entry name" value="Zn2/Cys6 DNA-binding domain"/>
    <property type="match status" value="1"/>
</dbReference>
<evidence type="ECO:0000256" key="4">
    <source>
        <dbReference type="ARBA" id="ARBA00023125"/>
    </source>
</evidence>
<dbReference type="InterPro" id="IPR051711">
    <property type="entry name" value="Stress_Response_Reg"/>
</dbReference>
<evidence type="ECO:0000313" key="9">
    <source>
        <dbReference type="EMBL" id="KAK4094203.1"/>
    </source>
</evidence>
<keyword evidence="2" id="KW-0479">Metal-binding</keyword>
<reference evidence="9 12" key="4">
    <citation type="journal article" date="2024" name="Microbiol. Resour. Announc.">
        <title>Genome annotations for the ascomycete fungi Trichoderma harzianum, Trichoderma aggressivum, and Purpureocillium lilacinum.</title>
        <authorList>
            <person name="Beijen E.P.W."/>
            <person name="Ohm R.A."/>
        </authorList>
    </citation>
    <scope>NUCLEOTIDE SEQUENCE [LARGE SCALE GENOMIC DNA]</scope>
    <source>
        <strain evidence="9 12">CBS 150709</strain>
    </source>
</reference>
<dbReference type="GO" id="GO:0005634">
    <property type="term" value="C:nucleus"/>
    <property type="evidence" value="ECO:0007669"/>
    <property type="project" value="UniProtKB-SubCell"/>
</dbReference>